<dbReference type="Proteomes" id="UP001075461">
    <property type="component" value="Unassembled WGS sequence"/>
</dbReference>
<comment type="caution">
    <text evidence="2">The sequence shown here is derived from an EMBL/GenBank/DDBJ whole genome shotgun (WGS) entry which is preliminary data.</text>
</comment>
<evidence type="ECO:0000313" key="2">
    <source>
        <dbReference type="EMBL" id="MCZ6161711.1"/>
    </source>
</evidence>
<organism evidence="2 3">
    <name type="scientific">Campylobacter ureolyticus</name>
    <dbReference type="NCBI Taxonomy" id="827"/>
    <lineage>
        <taxon>Bacteria</taxon>
        <taxon>Pseudomonadati</taxon>
        <taxon>Campylobacterota</taxon>
        <taxon>Epsilonproteobacteria</taxon>
        <taxon>Campylobacterales</taxon>
        <taxon>Campylobacteraceae</taxon>
        <taxon>Campylobacter</taxon>
    </lineage>
</organism>
<dbReference type="Gene3D" id="3.30.565.40">
    <property type="entry name" value="Fervidobacterium nodosum Rt17-B1 like"/>
    <property type="match status" value="1"/>
</dbReference>
<sequence length="296" mass="35361">MRAFMWLFCLVIVLFSLEIKDETSFVYKNDKVQIYLNLDENSTKGHIFYDNKEHFFDAENFKGSEVNLIYDDDEKANINFVYDGLIFEKRGVLQSLKLYKKFNFLALNSIFDNGSNVKFKYSKNLLFQGDKKTIENELKSSYKKEFNYFLNEFGSDLSDDFPFTYEIEEKVEIYYTNDNFSVFKNFFYIYSDGAHGMYSLNYETFYRGKKITLDEILVKNEKLRLKIWDKVKENAYIEENEFKITENFKLNPYGITFVYAPYEVAPYSFGSPEAFFTFDEISEFLKDEFKDTNLFL</sequence>
<dbReference type="AlphaFoldDB" id="A0A9Q4PWS5"/>
<name>A0A9Q4PWS5_9BACT</name>
<dbReference type="EMBL" id="JAPXGP010000003">
    <property type="protein sequence ID" value="MCZ6161711.1"/>
    <property type="molecule type" value="Genomic_DNA"/>
</dbReference>
<evidence type="ECO:0000313" key="3">
    <source>
        <dbReference type="Proteomes" id="UP001075461"/>
    </source>
</evidence>
<dbReference type="InterPro" id="IPR037126">
    <property type="entry name" value="PdaC/RsiV-like_sf"/>
</dbReference>
<dbReference type="InterPro" id="IPR021729">
    <property type="entry name" value="DUF3298"/>
</dbReference>
<proteinExistence type="predicted"/>
<evidence type="ECO:0000259" key="1">
    <source>
        <dbReference type="Pfam" id="PF11738"/>
    </source>
</evidence>
<accession>A0A9Q4PWS5</accession>
<protein>
    <submittedName>
        <fullName evidence="2">DUF3298 domain-containing protein</fullName>
    </submittedName>
</protein>
<reference evidence="2" key="1">
    <citation type="submission" date="2022-12" db="EMBL/GenBank/DDBJ databases">
        <title>Species Delineation and Comparative Genomics within the Campylobacter ureolyticus Complex.</title>
        <authorList>
            <person name="Maki J."/>
            <person name="Howard M."/>
            <person name="Connelly S."/>
            <person name="Hardy D.J."/>
            <person name="Cameron A."/>
        </authorList>
    </citation>
    <scope>NUCLEOTIDE SEQUENCE</scope>
    <source>
        <strain evidence="2">URMC_786</strain>
    </source>
</reference>
<dbReference type="RefSeq" id="WP_269480063.1">
    <property type="nucleotide sequence ID" value="NZ_JAPXGJ010000003.1"/>
</dbReference>
<dbReference type="Gene3D" id="3.90.640.20">
    <property type="entry name" value="Heat-shock cognate protein, ATPase"/>
    <property type="match status" value="1"/>
</dbReference>
<gene>
    <name evidence="2" type="ORF">O6B92_05095</name>
</gene>
<feature type="domain" description="DUF3298" evidence="1">
    <location>
        <begin position="225"/>
        <end position="278"/>
    </location>
</feature>
<dbReference type="Pfam" id="PF11738">
    <property type="entry name" value="DUF3298"/>
    <property type="match status" value="1"/>
</dbReference>